<evidence type="ECO:0000256" key="1">
    <source>
        <dbReference type="SAM" id="MobiDB-lite"/>
    </source>
</evidence>
<dbReference type="AlphaFoldDB" id="A0ABD0UN80"/>
<sequence>MRNLMEMRSKTPPMVPIANPNQDLIHTPLAESKAKEIGREEFNEKSSFHQELPPFFFFFFFFSFLFNQELPPRTPIRGEIGFLDEGTARREFYCEGGGVINHYERFFRQIRGGRRVSHGDQGKHRGITTTAILEEEEAIEATTILDKVINKYVNEKGKRNKLAKQRFERHRNQVNETERKTVKASLVSIDVGVYEDGNVESEIHDIANTEFSKDKVDIKLMKPKDSKDEIQIFGVTSQLEIDCDVWEHILFQGKVILTVSHDESLMAMISFVFKAAAQYQQFLQVVRVSYD</sequence>
<evidence type="ECO:0000313" key="2">
    <source>
        <dbReference type="EMBL" id="KAL0914033.1"/>
    </source>
</evidence>
<name>A0ABD0UN80_DENTH</name>
<dbReference type="PANTHER" id="PTHR47242:SF1">
    <property type="entry name" value="TRAF-LIKE FAMILY PROTEIN"/>
    <property type="match status" value="1"/>
</dbReference>
<dbReference type="EMBL" id="JANQDX010000013">
    <property type="protein sequence ID" value="KAL0914033.1"/>
    <property type="molecule type" value="Genomic_DNA"/>
</dbReference>
<protein>
    <submittedName>
        <fullName evidence="2">Uncharacterized protein</fullName>
    </submittedName>
</protein>
<reference evidence="2 3" key="1">
    <citation type="journal article" date="2024" name="Plant Biotechnol. J.">
        <title>Dendrobium thyrsiflorum genome and its molecular insights into genes involved in important horticultural traits.</title>
        <authorList>
            <person name="Chen B."/>
            <person name="Wang J.Y."/>
            <person name="Zheng P.J."/>
            <person name="Li K.L."/>
            <person name="Liang Y.M."/>
            <person name="Chen X.F."/>
            <person name="Zhang C."/>
            <person name="Zhao X."/>
            <person name="He X."/>
            <person name="Zhang G.Q."/>
            <person name="Liu Z.J."/>
            <person name="Xu Q."/>
        </authorList>
    </citation>
    <scope>NUCLEOTIDE SEQUENCE [LARGE SCALE GENOMIC DNA]</scope>
    <source>
        <strain evidence="2">GZMU011</strain>
    </source>
</reference>
<dbReference type="PANTHER" id="PTHR47242">
    <property type="entry name" value="TRAF-LIKE FAMILY PROTEIN"/>
    <property type="match status" value="1"/>
</dbReference>
<feature type="region of interest" description="Disordered" evidence="1">
    <location>
        <begin position="1"/>
        <end position="21"/>
    </location>
</feature>
<dbReference type="Proteomes" id="UP001552299">
    <property type="component" value="Unassembled WGS sequence"/>
</dbReference>
<accession>A0ABD0UN80</accession>
<comment type="caution">
    <text evidence="2">The sequence shown here is derived from an EMBL/GenBank/DDBJ whole genome shotgun (WGS) entry which is preliminary data.</text>
</comment>
<gene>
    <name evidence="2" type="ORF">M5K25_017531</name>
</gene>
<keyword evidence="3" id="KW-1185">Reference proteome</keyword>
<evidence type="ECO:0000313" key="3">
    <source>
        <dbReference type="Proteomes" id="UP001552299"/>
    </source>
</evidence>
<proteinExistence type="predicted"/>
<organism evidence="2 3">
    <name type="scientific">Dendrobium thyrsiflorum</name>
    <name type="common">Pinecone-like raceme dendrobium</name>
    <name type="synonym">Orchid</name>
    <dbReference type="NCBI Taxonomy" id="117978"/>
    <lineage>
        <taxon>Eukaryota</taxon>
        <taxon>Viridiplantae</taxon>
        <taxon>Streptophyta</taxon>
        <taxon>Embryophyta</taxon>
        <taxon>Tracheophyta</taxon>
        <taxon>Spermatophyta</taxon>
        <taxon>Magnoliopsida</taxon>
        <taxon>Liliopsida</taxon>
        <taxon>Asparagales</taxon>
        <taxon>Orchidaceae</taxon>
        <taxon>Epidendroideae</taxon>
        <taxon>Malaxideae</taxon>
        <taxon>Dendrobiinae</taxon>
        <taxon>Dendrobium</taxon>
    </lineage>
</organism>